<dbReference type="EMBL" id="MK286578">
    <property type="protein sequence ID" value="AZV00083.1"/>
    <property type="molecule type" value="Genomic_DNA"/>
</dbReference>
<dbReference type="Pfam" id="PF13744">
    <property type="entry name" value="HTH_37"/>
    <property type="match status" value="1"/>
</dbReference>
<dbReference type="InterPro" id="IPR039554">
    <property type="entry name" value="HigA2-like_HTH"/>
</dbReference>
<dbReference type="InterPro" id="IPR001387">
    <property type="entry name" value="Cro/C1-type_HTH"/>
</dbReference>
<evidence type="ECO:0000313" key="3">
    <source>
        <dbReference type="EMBL" id="AZV00083.1"/>
    </source>
</evidence>
<evidence type="ECO:0000313" key="4">
    <source>
        <dbReference type="Proteomes" id="UP000287741"/>
    </source>
</evidence>
<dbReference type="Proteomes" id="UP000287741">
    <property type="component" value="Segment"/>
</dbReference>
<keyword evidence="1" id="KW-0472">Membrane</keyword>
<name>A0A3Q9R7T6_9CAUD</name>
<dbReference type="InterPro" id="IPR010982">
    <property type="entry name" value="Lambda_DNA-bd_dom_sf"/>
</dbReference>
<protein>
    <submittedName>
        <fullName evidence="3">HTH DNA binding domain protein</fullName>
    </submittedName>
</protein>
<gene>
    <name evidence="3" type="ORF">CPT_Season12_001</name>
</gene>
<sequence length="95" mass="10673">MVTVTDFQTKAQLKTEIRNHIKALMAKRKMKQADLAYKTAKTQSQISKMLSLHDSSTSIDALISLLLVLDGVFTVRVGCLDDSRMVRYRAGENEV</sequence>
<evidence type="ECO:0000256" key="1">
    <source>
        <dbReference type="SAM" id="Phobius"/>
    </source>
</evidence>
<feature type="transmembrane region" description="Helical" evidence="1">
    <location>
        <begin position="59"/>
        <end position="79"/>
    </location>
</feature>
<reference evidence="3 4" key="1">
    <citation type="submission" date="2018-12" db="EMBL/GenBank/DDBJ databases">
        <title>Complete genome of Salmonella siphophage Season12.</title>
        <authorList>
            <person name="Xie Y."/>
            <person name="O'Leary C.J."/>
            <person name="Liu M."/>
            <person name="Gill J.J."/>
        </authorList>
    </citation>
    <scope>NUCLEOTIDE SEQUENCE [LARGE SCALE GENOMIC DNA]</scope>
</reference>
<keyword evidence="1" id="KW-1133">Transmembrane helix</keyword>
<organism evidence="3 4">
    <name type="scientific">Salmonella phage Season12</name>
    <dbReference type="NCBI Taxonomy" id="2500556"/>
    <lineage>
        <taxon>Viruses</taxon>
        <taxon>Duplodnaviria</taxon>
        <taxon>Heunggongvirae</taxon>
        <taxon>Uroviricota</taxon>
        <taxon>Caudoviricetes</taxon>
        <taxon>Casjensviridae</taxon>
        <taxon>Chivirus</taxon>
        <taxon>Chivirus FSLSP030</taxon>
    </lineage>
</organism>
<dbReference type="Gene3D" id="1.10.260.40">
    <property type="entry name" value="lambda repressor-like DNA-binding domains"/>
    <property type="match status" value="1"/>
</dbReference>
<dbReference type="GO" id="GO:0003677">
    <property type="term" value="F:DNA binding"/>
    <property type="evidence" value="ECO:0007669"/>
    <property type="project" value="InterPro"/>
</dbReference>
<keyword evidence="1" id="KW-0812">Transmembrane</keyword>
<evidence type="ECO:0000259" key="2">
    <source>
        <dbReference type="PROSITE" id="PS50943"/>
    </source>
</evidence>
<proteinExistence type="predicted"/>
<feature type="domain" description="HTH cro/C1-type" evidence="2">
    <location>
        <begin position="21"/>
        <end position="70"/>
    </location>
</feature>
<dbReference type="SUPFAM" id="SSF47413">
    <property type="entry name" value="lambda repressor-like DNA-binding domains"/>
    <property type="match status" value="1"/>
</dbReference>
<accession>A0A3Q9R7T6</accession>
<dbReference type="PROSITE" id="PS50943">
    <property type="entry name" value="HTH_CROC1"/>
    <property type="match status" value="1"/>
</dbReference>